<keyword evidence="2" id="KW-1185">Reference proteome</keyword>
<proteinExistence type="predicted"/>
<name>A0A152A792_TIELA</name>
<dbReference type="AlphaFoldDB" id="A0A152A792"/>
<reference evidence="1 2" key="1">
    <citation type="submission" date="2015-12" db="EMBL/GenBank/DDBJ databases">
        <title>Dictyostelia acquired genes for synthesis and detection of signals that induce cell-type specialization by lateral gene transfer from prokaryotes.</title>
        <authorList>
            <person name="Gloeckner G."/>
            <person name="Schaap P."/>
        </authorList>
    </citation>
    <scope>NUCLEOTIDE SEQUENCE [LARGE SCALE GENOMIC DNA]</scope>
    <source>
        <strain evidence="1 2">TK</strain>
    </source>
</reference>
<sequence length="588" mass="68974">MGNLVTSTKDEELVESQSHGIKLPNIIVKQILEILINNCGQYVYIVNNNRLEGINSFLNKFTRICKKWNEKIIPTLEILNTLACEYQQNSHKLLLLNKYNLNYQMHATVHHVDNKVHQKEKITSLTLSNNTLDNLNTNNIAHDFPNIHTITVNCRYLLRDYYNSNLLKLDIETWYTKRKLVIRFVLSIKKLSKVHLAGNEFMQIYNYCSELQVSKGTLMVKDLLPPEKYQPSLLKKLKMSMVSVEHTTLVLLLKNSPHLTHFDLYFVNGVNKEPTFQETVLNTITTLDLLNLQSIRIVHLVQSVQFQTLMNLYKKTKASEVDLRFMSLIINENDDMSFEINNKNIKKLTMNSYLMGLDGKPLNLLKDNWGDKSNLTSITISSRRSPLENMPFEQVSLFKKVTESVYFEHDSKYLDYILQLNHSSLQTICIDNFEIPRISLPIINSIIHHHYLTRMEIYHIDFNNFQKLLSIDHPTLDSLIVTFLYISNIECQQLILDIKNNKSLRKLMIKYFHIYMDSYDQLVAYTEIYKIGHQLTHLWLPISYTVKSISSNFESILKKNPQIINLRIDERNHQTLLNKYLIQYCEIF</sequence>
<evidence type="ECO:0000313" key="2">
    <source>
        <dbReference type="Proteomes" id="UP000076078"/>
    </source>
</evidence>
<comment type="caution">
    <text evidence="1">The sequence shown here is derived from an EMBL/GenBank/DDBJ whole genome shotgun (WGS) entry which is preliminary data.</text>
</comment>
<protein>
    <submittedName>
        <fullName evidence="1">Uncharacterized protein</fullName>
    </submittedName>
</protein>
<gene>
    <name evidence="1" type="ORF">DLAC_11454</name>
</gene>
<dbReference type="InParanoid" id="A0A152A792"/>
<evidence type="ECO:0000313" key="1">
    <source>
        <dbReference type="EMBL" id="KYR02100.1"/>
    </source>
</evidence>
<dbReference type="SUPFAM" id="SSF52047">
    <property type="entry name" value="RNI-like"/>
    <property type="match status" value="1"/>
</dbReference>
<organism evidence="1 2">
    <name type="scientific">Tieghemostelium lacteum</name>
    <name type="common">Slime mold</name>
    <name type="synonym">Dictyostelium lacteum</name>
    <dbReference type="NCBI Taxonomy" id="361077"/>
    <lineage>
        <taxon>Eukaryota</taxon>
        <taxon>Amoebozoa</taxon>
        <taxon>Evosea</taxon>
        <taxon>Eumycetozoa</taxon>
        <taxon>Dictyostelia</taxon>
        <taxon>Dictyosteliales</taxon>
        <taxon>Raperosteliaceae</taxon>
        <taxon>Tieghemostelium</taxon>
    </lineage>
</organism>
<accession>A0A152A792</accession>
<dbReference type="Proteomes" id="UP000076078">
    <property type="component" value="Unassembled WGS sequence"/>
</dbReference>
<dbReference type="EMBL" id="LODT01000004">
    <property type="protein sequence ID" value="KYR02100.1"/>
    <property type="molecule type" value="Genomic_DNA"/>
</dbReference>